<evidence type="ECO:0000256" key="2">
    <source>
        <dbReference type="ARBA" id="ARBA00023026"/>
    </source>
</evidence>
<dbReference type="Pfam" id="PF01476">
    <property type="entry name" value="LysM"/>
    <property type="match status" value="3"/>
</dbReference>
<dbReference type="PANTHER" id="PTHR34997">
    <property type="entry name" value="AM15"/>
    <property type="match status" value="1"/>
</dbReference>
<dbReference type="Gene3D" id="3.10.350.10">
    <property type="entry name" value="LysM domain"/>
    <property type="match status" value="3"/>
</dbReference>
<reference evidence="7" key="1">
    <citation type="journal article" date="2016" name="Genome Biol. Evol.">
        <title>Comparative 'omics' of the Fusarium fujikuroi species complex highlights differences in genetic potential and metabolite synthesis.</title>
        <authorList>
            <person name="Niehaus E.-M."/>
            <person name="Muensterkoetter M."/>
            <person name="Proctor R.H."/>
            <person name="Brown D.W."/>
            <person name="Sharon A."/>
            <person name="Idan Y."/>
            <person name="Oren-Young L."/>
            <person name="Sieber C.M."/>
            <person name="Novak O."/>
            <person name="Pencik A."/>
            <person name="Tarkowska D."/>
            <person name="Hromadova K."/>
            <person name="Freeman S."/>
            <person name="Maymon M."/>
            <person name="Elazar M."/>
            <person name="Youssef S.A."/>
            <person name="El-Shabrawy E.S.M."/>
            <person name="Shalaby A.B.A."/>
            <person name="Houterman P."/>
            <person name="Brock N.L."/>
            <person name="Burkhardt I."/>
            <person name="Tsavkelova E.A."/>
            <person name="Dickschat J.S."/>
            <person name="Galuszka P."/>
            <person name="Gueldener U."/>
            <person name="Tudzynski B."/>
        </authorList>
    </citation>
    <scope>NUCLEOTIDE SEQUENCE [LARGE SCALE GENOMIC DNA]</scope>
    <source>
        <strain evidence="7">ET1</strain>
    </source>
</reference>
<feature type="signal peptide" evidence="4">
    <location>
        <begin position="1"/>
        <end position="24"/>
    </location>
</feature>
<feature type="chain" id="PRO_5013290189" description="LysM domain-containing protein" evidence="4">
    <location>
        <begin position="25"/>
        <end position="514"/>
    </location>
</feature>
<keyword evidence="2" id="KW-0843">Virulence</keyword>
<dbReference type="InterPro" id="IPR018392">
    <property type="entry name" value="LysM"/>
</dbReference>
<dbReference type="AlphaFoldDB" id="A0A1L7VVN4"/>
<evidence type="ECO:0000256" key="1">
    <source>
        <dbReference type="ARBA" id="ARBA00022669"/>
    </source>
</evidence>
<comment type="caution">
    <text evidence="6">The sequence shown here is derived from an EMBL/GenBank/DDBJ whole genome shotgun (WGS) entry which is preliminary data.</text>
</comment>
<evidence type="ECO:0000313" key="7">
    <source>
        <dbReference type="Proteomes" id="UP000183971"/>
    </source>
</evidence>
<dbReference type="SUPFAM" id="SSF54106">
    <property type="entry name" value="LysM domain"/>
    <property type="match status" value="2"/>
</dbReference>
<evidence type="ECO:0000256" key="4">
    <source>
        <dbReference type="SAM" id="SignalP"/>
    </source>
</evidence>
<accession>A0A1L7VVN4</accession>
<evidence type="ECO:0000313" key="6">
    <source>
        <dbReference type="EMBL" id="CZR43980.1"/>
    </source>
</evidence>
<dbReference type="PROSITE" id="PS51782">
    <property type="entry name" value="LYSM"/>
    <property type="match status" value="3"/>
</dbReference>
<sequence length="514" mass="54837">MRSLIGPYNGFLLSLAVAARLADAAGLAMFPQGYLASSGLSTTCETTLYQSVNCPQEASDLMSDGYIDSDDQSVTDLVCRPVCGSSIGHMRSKVASACGSEEFVPGMSYVSLVDKFWSSWNQSCFSDPKTGKNCNSVISAFPQVDDLSELPKSDLCSYCNVEQYAIMQKDAYTGAYDEYAKGSYEYVAKACNLNVDNFNATDSAFNVTSPDVTGEVCVSGKTYTTRDGDTCDSIALSQGVSAATMYYINANIFNCSKITAGTDLCLPLTCTSIYQVQKGDNCLHIALNAGILKSKLISLNSQLNSNCTNLHDADPDWGSVLCVSAPGGTYSGKPLNISAPTEQQAVDPPSGKTVANGTTKDCSQWLGYDGSLSCTQICLAYQLSINQFTAMNPSLNKTTCDTDLIAGNAYCLEPVTGWDLPVDSAVMTRTMAPSATSIKATTTATASAKVPSPTQPGAVDGCNKWYYVNDGDGCYSIAEKYNVKLADFYEWNSQIGNDCGGLWLHYYVCVGVQS</sequence>
<dbReference type="GeneID" id="42058647"/>
<gene>
    <name evidence="6" type="ORF">FPRO_13788</name>
</gene>
<feature type="domain" description="LysM" evidence="5">
    <location>
        <begin position="464"/>
        <end position="510"/>
    </location>
</feature>
<feature type="domain" description="LysM" evidence="5">
    <location>
        <begin position="221"/>
        <end position="266"/>
    </location>
</feature>
<evidence type="ECO:0000259" key="5">
    <source>
        <dbReference type="PROSITE" id="PS51782"/>
    </source>
</evidence>
<feature type="domain" description="LysM" evidence="5">
    <location>
        <begin position="272"/>
        <end position="318"/>
    </location>
</feature>
<dbReference type="VEuPathDB" id="FungiDB:FPRO_13788"/>
<organism evidence="6 7">
    <name type="scientific">Fusarium proliferatum (strain ET1)</name>
    <name type="common">Orchid endophyte fungus</name>
    <dbReference type="NCBI Taxonomy" id="1227346"/>
    <lineage>
        <taxon>Eukaryota</taxon>
        <taxon>Fungi</taxon>
        <taxon>Dikarya</taxon>
        <taxon>Ascomycota</taxon>
        <taxon>Pezizomycotina</taxon>
        <taxon>Sordariomycetes</taxon>
        <taxon>Hypocreomycetidae</taxon>
        <taxon>Hypocreales</taxon>
        <taxon>Nectriaceae</taxon>
        <taxon>Fusarium</taxon>
        <taxon>Fusarium fujikuroi species complex</taxon>
    </lineage>
</organism>
<dbReference type="Proteomes" id="UP000183971">
    <property type="component" value="Unassembled WGS sequence"/>
</dbReference>
<evidence type="ECO:0000256" key="3">
    <source>
        <dbReference type="ARBA" id="ARBA00044955"/>
    </source>
</evidence>
<protein>
    <recommendedName>
        <fullName evidence="5">LysM domain-containing protein</fullName>
    </recommendedName>
</protein>
<dbReference type="RefSeq" id="XP_031084570.1">
    <property type="nucleotide sequence ID" value="XM_031218742.1"/>
</dbReference>
<dbReference type="SMART" id="SM00257">
    <property type="entry name" value="LysM"/>
    <property type="match status" value="3"/>
</dbReference>
<dbReference type="GO" id="GO:0008061">
    <property type="term" value="F:chitin binding"/>
    <property type="evidence" value="ECO:0007669"/>
    <property type="project" value="UniProtKB-KW"/>
</dbReference>
<dbReference type="InterPro" id="IPR036779">
    <property type="entry name" value="LysM_dom_sf"/>
</dbReference>
<keyword evidence="7" id="KW-1185">Reference proteome</keyword>
<comment type="similarity">
    <text evidence="3">Belongs to the secreted LysM effector family.</text>
</comment>
<dbReference type="CDD" id="cd00118">
    <property type="entry name" value="LysM"/>
    <property type="match status" value="3"/>
</dbReference>
<name>A0A1L7VVN4_FUSPR</name>
<proteinExistence type="inferred from homology"/>
<dbReference type="EMBL" id="FJOF01000008">
    <property type="protein sequence ID" value="CZR43980.1"/>
    <property type="molecule type" value="Genomic_DNA"/>
</dbReference>
<dbReference type="InterPro" id="IPR052210">
    <property type="entry name" value="LysM1-like"/>
</dbReference>
<dbReference type="PANTHER" id="PTHR34997:SF16">
    <property type="entry name" value="LYSM DOMAIN-CONTAINING PROTEIN"/>
    <property type="match status" value="1"/>
</dbReference>
<keyword evidence="4" id="KW-0732">Signal</keyword>
<keyword evidence="1" id="KW-0147">Chitin-binding</keyword>